<keyword evidence="1" id="KW-0812">Transmembrane</keyword>
<feature type="transmembrane region" description="Helical" evidence="1">
    <location>
        <begin position="34"/>
        <end position="54"/>
    </location>
</feature>
<evidence type="ECO:0000259" key="2">
    <source>
        <dbReference type="Pfam" id="PF03733"/>
    </source>
</evidence>
<evidence type="ECO:0000313" key="3">
    <source>
        <dbReference type="EMBL" id="TGO05481.1"/>
    </source>
</evidence>
<dbReference type="InterPro" id="IPR005185">
    <property type="entry name" value="YccF"/>
</dbReference>
<sequence length="140" mass="14754">MRGLLRFVLNVIWLVLAGLPLALAYAVAGVICCILVITIPWGIASFRIANYVLWPFGRTVVDRPTAGAASAVGNVIWILVAGIWLVIGHVASAVALAVTIVGIPLAIAELKIIPVTLTPLGKQIVPSERMFASYGSAVQL</sequence>
<keyword evidence="1" id="KW-1133">Transmembrane helix</keyword>
<dbReference type="PANTHER" id="PTHR42903:SF1">
    <property type="entry name" value="INNER MEMBRANE PROTEIN YCCF"/>
    <property type="match status" value="1"/>
</dbReference>
<evidence type="ECO:0000256" key="1">
    <source>
        <dbReference type="SAM" id="Phobius"/>
    </source>
</evidence>
<feature type="transmembrane region" description="Helical" evidence="1">
    <location>
        <begin position="7"/>
        <end position="28"/>
    </location>
</feature>
<feature type="domain" description="Inner membrane component" evidence="2">
    <location>
        <begin position="72"/>
        <end position="122"/>
    </location>
</feature>
<dbReference type="OrthoDB" id="3238663at2"/>
<proteinExistence type="predicted"/>
<comment type="caution">
    <text evidence="3">The sequence shown here is derived from an EMBL/GenBank/DDBJ whole genome shotgun (WGS) entry which is preliminary data.</text>
</comment>
<organism evidence="3 4">
    <name type="scientific">Serinibacter arcticus</name>
    <dbReference type="NCBI Taxonomy" id="1655435"/>
    <lineage>
        <taxon>Bacteria</taxon>
        <taxon>Bacillati</taxon>
        <taxon>Actinomycetota</taxon>
        <taxon>Actinomycetes</taxon>
        <taxon>Micrococcales</taxon>
        <taxon>Beutenbergiaceae</taxon>
        <taxon>Serinibacter</taxon>
    </lineage>
</organism>
<dbReference type="Pfam" id="PF03733">
    <property type="entry name" value="YccF"/>
    <property type="match status" value="2"/>
</dbReference>
<dbReference type="AlphaFoldDB" id="A0A4Z1E7C6"/>
<name>A0A4Z1E7C6_9MICO</name>
<dbReference type="InterPro" id="IPR052937">
    <property type="entry name" value="Inner_membrane_protein"/>
</dbReference>
<dbReference type="PANTHER" id="PTHR42903">
    <property type="entry name" value="INNER MEMBRANE PROTEIN YCCF"/>
    <property type="match status" value="1"/>
</dbReference>
<keyword evidence="1" id="KW-0472">Membrane</keyword>
<protein>
    <submittedName>
        <fullName evidence="3">Putative CONSERVED INTEGRAL MEMBRANE PROTEIN</fullName>
    </submittedName>
</protein>
<dbReference type="Proteomes" id="UP000297318">
    <property type="component" value="Unassembled WGS sequence"/>
</dbReference>
<dbReference type="PIRSF" id="PIRSF028777">
    <property type="entry name" value="UCP028777"/>
    <property type="match status" value="1"/>
</dbReference>
<dbReference type="EMBL" id="RHPJ01000002">
    <property type="protein sequence ID" value="TGO05481.1"/>
    <property type="molecule type" value="Genomic_DNA"/>
</dbReference>
<feature type="domain" description="Inner membrane component" evidence="2">
    <location>
        <begin position="8"/>
        <end position="58"/>
    </location>
</feature>
<reference evidence="3 4" key="1">
    <citation type="submission" date="2018-11" db="EMBL/GenBank/DDBJ databases">
        <title>Complete genome sequencing of the Actinobacteria Serinibacter sp. K3-2.</title>
        <authorList>
            <person name="Rakitin A.L."/>
            <person name="Beletsky A.V."/>
            <person name="Mardanov A.V."/>
            <person name="Ravin N.V."/>
            <person name="Gromova A.S."/>
            <person name="Filippova S.N."/>
            <person name="Gal'Chenko V.F."/>
        </authorList>
    </citation>
    <scope>NUCLEOTIDE SEQUENCE [LARGE SCALE GENOMIC DNA]</scope>
    <source>
        <strain evidence="3 4">K3-2</strain>
    </source>
</reference>
<feature type="transmembrane region" description="Helical" evidence="1">
    <location>
        <begin position="66"/>
        <end position="87"/>
    </location>
</feature>
<gene>
    <name evidence="3" type="ORF">SERN_1485</name>
</gene>
<dbReference type="InterPro" id="IPR031308">
    <property type="entry name" value="UCP028777"/>
</dbReference>
<evidence type="ECO:0000313" key="4">
    <source>
        <dbReference type="Proteomes" id="UP000297318"/>
    </source>
</evidence>
<keyword evidence="4" id="KW-1185">Reference proteome</keyword>
<feature type="transmembrane region" description="Helical" evidence="1">
    <location>
        <begin position="93"/>
        <end position="113"/>
    </location>
</feature>
<dbReference type="RefSeq" id="WP_135849479.1">
    <property type="nucleotide sequence ID" value="NZ_RHPJ01000002.1"/>
</dbReference>
<accession>A0A4Z1E7C6</accession>
<dbReference type="NCBIfam" id="NF008740">
    <property type="entry name" value="PRK11770.1-2"/>
    <property type="match status" value="1"/>
</dbReference>
<dbReference type="GO" id="GO:0005886">
    <property type="term" value="C:plasma membrane"/>
    <property type="evidence" value="ECO:0007669"/>
    <property type="project" value="TreeGrafter"/>
</dbReference>